<accession>A0A2S5SUJ7</accession>
<protein>
    <submittedName>
        <fullName evidence="1">Uncharacterized protein</fullName>
    </submittedName>
</protein>
<organism evidence="1 2">
    <name type="scientific">Caldimonas caldifontis</name>
    <dbReference type="NCBI Taxonomy" id="1452508"/>
    <lineage>
        <taxon>Bacteria</taxon>
        <taxon>Pseudomonadati</taxon>
        <taxon>Pseudomonadota</taxon>
        <taxon>Betaproteobacteria</taxon>
        <taxon>Burkholderiales</taxon>
        <taxon>Sphaerotilaceae</taxon>
        <taxon>Caldimonas</taxon>
    </lineage>
</organism>
<keyword evidence="2" id="KW-1185">Reference proteome</keyword>
<evidence type="ECO:0000313" key="2">
    <source>
        <dbReference type="Proteomes" id="UP000238605"/>
    </source>
</evidence>
<dbReference type="AlphaFoldDB" id="A0A2S5SUJ7"/>
<proteinExistence type="predicted"/>
<gene>
    <name evidence="1" type="ORF">C1704_10360</name>
</gene>
<evidence type="ECO:0000313" key="1">
    <source>
        <dbReference type="EMBL" id="PPE66364.1"/>
    </source>
</evidence>
<comment type="caution">
    <text evidence="1">The sequence shown here is derived from an EMBL/GenBank/DDBJ whole genome shotgun (WGS) entry which is preliminary data.</text>
</comment>
<sequence>MDHSLLPILVASARGIFPKDDGAFHVVPPLPDGRYAVVCFTGCAYVCASESFDRLASLGCDGFGGALRPQLLLHLAGPQGRVHEIDVTLAALGQGRDPYALPPELGDSRHPRVAYARSQRRDVCVHGDERGLITLAKGLAGRDEISIETPEVAFGKGGGRSLLRDVLAAWPEGQPLFAAVSPGNARSLRAFLAAGFRPVASEVLIERSSG</sequence>
<dbReference type="Proteomes" id="UP000238605">
    <property type="component" value="Unassembled WGS sequence"/>
</dbReference>
<name>A0A2S5SUJ7_9BURK</name>
<dbReference type="EMBL" id="PSNX01000008">
    <property type="protein sequence ID" value="PPE66364.1"/>
    <property type="molecule type" value="Genomic_DNA"/>
</dbReference>
<reference evidence="1 2" key="1">
    <citation type="submission" date="2018-02" db="EMBL/GenBank/DDBJ databases">
        <title>Reclassifiation of [Polyangium] brachysporum DSM 7029 as Guopingzhaonella breviflexa gen. nov., sp. nov., a member of the family Comamonadaceae.</title>
        <authorList>
            <person name="Tang B."/>
        </authorList>
    </citation>
    <scope>NUCLEOTIDE SEQUENCE [LARGE SCALE GENOMIC DNA]</scope>
    <source>
        <strain evidence="1 2">BCRC 80649</strain>
    </source>
</reference>
<dbReference type="OrthoDB" id="7945430at2"/>